<reference evidence="1 2" key="1">
    <citation type="submission" date="2016-11" db="EMBL/GenBank/DDBJ databases">
        <authorList>
            <person name="Jaros S."/>
            <person name="Januszkiewicz K."/>
            <person name="Wedrychowicz H."/>
        </authorList>
    </citation>
    <scope>NUCLEOTIDE SEQUENCE [LARGE SCALE GENOMIC DNA]</scope>
    <source>
        <strain evidence="1 2">GAS86</strain>
    </source>
</reference>
<dbReference type="NCBIfam" id="TIGR03344">
    <property type="entry name" value="VI_effect_Hcp1"/>
    <property type="match status" value="1"/>
</dbReference>
<dbReference type="SUPFAM" id="SSF141452">
    <property type="entry name" value="Hcp1-like"/>
    <property type="match status" value="1"/>
</dbReference>
<sequence length="160" mass="18141">MAIPLHLWLKDDGGADIRGSSQVVGREHSIEVLSLSHGMHAPADSYTGKLMGGRSHRPLIIEKEIDKSSPVLYQAVARGMTLASAELKWYRVNEAGYEEEYFNMLMRNVKVVSVSPRVPNIKEQASAHQNHVEVVEFMYEEIQWSYLDGNLIFKDAWNLI</sequence>
<dbReference type="RefSeq" id="WP_074262461.1">
    <property type="nucleotide sequence ID" value="NZ_FSRM01000001.1"/>
</dbReference>
<dbReference type="Proteomes" id="UP000184693">
    <property type="component" value="Unassembled WGS sequence"/>
</dbReference>
<dbReference type="EMBL" id="FSRM01000001">
    <property type="protein sequence ID" value="SIN76720.1"/>
    <property type="molecule type" value="Genomic_DNA"/>
</dbReference>
<gene>
    <name evidence="1" type="ORF">SAMN05444168_0051</name>
</gene>
<dbReference type="OrthoDB" id="5674026at2"/>
<name>A0A1N6E122_9BURK</name>
<dbReference type="InterPro" id="IPR008514">
    <property type="entry name" value="T6SS_Hcp"/>
</dbReference>
<protein>
    <submittedName>
        <fullName evidence="1">Type VI secretion system secreted protein Hcp</fullName>
    </submittedName>
</protein>
<accession>A0A1N6E122</accession>
<dbReference type="InterPro" id="IPR036624">
    <property type="entry name" value="Hcp1-lik_sf"/>
</dbReference>
<dbReference type="AlphaFoldDB" id="A0A1N6E122"/>
<dbReference type="InterPro" id="IPR052947">
    <property type="entry name" value="T6SS_Hcp1_domain"/>
</dbReference>
<evidence type="ECO:0000313" key="1">
    <source>
        <dbReference type="EMBL" id="SIN76720.1"/>
    </source>
</evidence>
<dbReference type="Gene3D" id="2.30.110.20">
    <property type="entry name" value="Hcp1-like"/>
    <property type="match status" value="1"/>
</dbReference>
<evidence type="ECO:0000313" key="2">
    <source>
        <dbReference type="Proteomes" id="UP000184693"/>
    </source>
</evidence>
<dbReference type="PANTHER" id="PTHR34319">
    <property type="entry name" value="MAJOR EXPORTED PROTEIN"/>
    <property type="match status" value="1"/>
</dbReference>
<proteinExistence type="predicted"/>
<dbReference type="Pfam" id="PF05638">
    <property type="entry name" value="T6SS_HCP"/>
    <property type="match status" value="1"/>
</dbReference>
<dbReference type="PANTHER" id="PTHR34319:SF6">
    <property type="entry name" value="MAJOR EXPORTED PROTEIN"/>
    <property type="match status" value="1"/>
</dbReference>
<organism evidence="1 2">
    <name type="scientific">Paraburkholderia phenazinium</name>
    <dbReference type="NCBI Taxonomy" id="60549"/>
    <lineage>
        <taxon>Bacteria</taxon>
        <taxon>Pseudomonadati</taxon>
        <taxon>Pseudomonadota</taxon>
        <taxon>Betaproteobacteria</taxon>
        <taxon>Burkholderiales</taxon>
        <taxon>Burkholderiaceae</taxon>
        <taxon>Paraburkholderia</taxon>
    </lineage>
</organism>